<name>A0A3B6TBJ5_WHEAT</name>
<evidence type="ECO:0000313" key="2">
    <source>
        <dbReference type="EnsemblPlants" id="TraesCS7D02G020200.1.cds1"/>
    </source>
</evidence>
<dbReference type="EnsemblPlants" id="TraesCS7D02G020200.1">
    <property type="protein sequence ID" value="TraesCS7D02G020200.1.cds1"/>
    <property type="gene ID" value="TraesCS7D02G020200"/>
</dbReference>
<dbReference type="AlphaFoldDB" id="A0A3B6TBJ5"/>
<dbReference type="Gramene" id="TraesCS7D02G020200.1">
    <property type="protein sequence ID" value="TraesCS7D02G020200.1.cds1"/>
    <property type="gene ID" value="TraesCS7D02G020200"/>
</dbReference>
<dbReference type="Gramene" id="TraesWEE_scaffold_074383_01G000100.1">
    <property type="protein sequence ID" value="TraesWEE_scaffold_074383_01G000100.1"/>
    <property type="gene ID" value="TraesWEE_scaffold_074383_01G000100"/>
</dbReference>
<evidence type="ECO:0000259" key="1">
    <source>
        <dbReference type="PROSITE" id="PS50181"/>
    </source>
</evidence>
<evidence type="ECO:0000313" key="3">
    <source>
        <dbReference type="Proteomes" id="UP000019116"/>
    </source>
</evidence>
<dbReference type="InterPro" id="IPR036047">
    <property type="entry name" value="F-box-like_dom_sf"/>
</dbReference>
<dbReference type="PROSITE" id="PS50181">
    <property type="entry name" value="FBOX"/>
    <property type="match status" value="1"/>
</dbReference>
<dbReference type="Gramene" id="TraesJUL7D03G04319380.1">
    <property type="protein sequence ID" value="TraesJUL7D03G04319380.1.CDS1"/>
    <property type="gene ID" value="TraesJUL7D03G04319380"/>
</dbReference>
<dbReference type="PANTHER" id="PTHR32141">
    <property type="match status" value="1"/>
</dbReference>
<feature type="domain" description="F-box" evidence="1">
    <location>
        <begin position="6"/>
        <end position="41"/>
    </location>
</feature>
<dbReference type="Gramene" id="TraesCS7D03G0044500.1">
    <property type="protein sequence ID" value="TraesCS7D03G0044500.1.CDS1"/>
    <property type="gene ID" value="TraesCS7D03G0044500"/>
</dbReference>
<organism evidence="2">
    <name type="scientific">Triticum aestivum</name>
    <name type="common">Wheat</name>
    <dbReference type="NCBI Taxonomy" id="4565"/>
    <lineage>
        <taxon>Eukaryota</taxon>
        <taxon>Viridiplantae</taxon>
        <taxon>Streptophyta</taxon>
        <taxon>Embryophyta</taxon>
        <taxon>Tracheophyta</taxon>
        <taxon>Spermatophyta</taxon>
        <taxon>Magnoliopsida</taxon>
        <taxon>Liliopsida</taxon>
        <taxon>Poales</taxon>
        <taxon>Poaceae</taxon>
        <taxon>BOP clade</taxon>
        <taxon>Pooideae</taxon>
        <taxon>Triticodae</taxon>
        <taxon>Triticeae</taxon>
        <taxon>Triticinae</taxon>
        <taxon>Triticum</taxon>
    </lineage>
</organism>
<reference evidence="2" key="1">
    <citation type="submission" date="2018-08" db="EMBL/GenBank/DDBJ databases">
        <authorList>
            <person name="Rossello M."/>
        </authorList>
    </citation>
    <scope>NUCLEOTIDE SEQUENCE [LARGE SCALE GENOMIC DNA]</scope>
    <source>
        <strain evidence="2">cv. Chinese Spring</strain>
    </source>
</reference>
<dbReference type="SUPFAM" id="SSF81383">
    <property type="entry name" value="F-box domain"/>
    <property type="match status" value="1"/>
</dbReference>
<reference evidence="2" key="2">
    <citation type="submission" date="2018-10" db="UniProtKB">
        <authorList>
            <consortium name="EnsemblPlants"/>
        </authorList>
    </citation>
    <scope>IDENTIFICATION</scope>
</reference>
<dbReference type="PANTHER" id="PTHR32141:SF26">
    <property type="entry name" value="OS08G0328600 PROTEIN"/>
    <property type="match status" value="1"/>
</dbReference>
<dbReference type="Proteomes" id="UP000019116">
    <property type="component" value="Chromosome 7D"/>
</dbReference>
<dbReference type="OrthoDB" id="670854at2759"/>
<protein>
    <recommendedName>
        <fullName evidence="1">F-box domain-containing protein</fullName>
    </recommendedName>
</protein>
<dbReference type="Gramene" id="TraesMAC7D03G04268080.1">
    <property type="protein sequence ID" value="TraesMAC7D03G04268080.1.CDS1"/>
    <property type="gene ID" value="TraesMAC7D03G04268080"/>
</dbReference>
<sequence length="523" mass="59769">MAGGCVDRLSSLPNDLLRRILHFAPLKEAASTTALSRRWREPLWLSSGAVNLETGVVEKKKHRRQQGHEQDNAHARFFSGSDDMVSAATGALDAATVPVTRLTLITWYPVSDHYEVVSSYKDMVEVVLSNRATRRVEELLLTAKDPSGSPYDRWVFNCTVTLDSLQLVALRILELTNCSGVLVYHTEAVLPRLSSLRLSHCTQQLGSLQRVIDAAPSLAAVRLEYVFITHEEAIEATWRHFRCPATTVLVLDSCKWEVTIGHRHGWFFKKTVYRLKIDAMRLRRFSYKGPLRSYSFSPQPLEFEQVDLEFFEQGYRVKDPNRDLETFWKFTRNFTGTKEMRLSVNHLEDIAVLSEARQIELLPAFGRLERLEFQGAHWTKDKTAAVTTILNLLHCCPVLITLRINLTAKYEEEDASNKQGGHKQKGTTRKEILMAAMVGPRYLFQCLQSSLRRVDLQFQLEKKDCLGVKLIKTFAENAMFLKEILIDSGDEKLCEHMKPRIAKWNSSRKELGATSFVLLPLKR</sequence>
<accession>A0A3B6TBJ5</accession>
<keyword evidence="3" id="KW-1185">Reference proteome</keyword>
<dbReference type="OMA" id="IEATWRH"/>
<dbReference type="InterPro" id="IPR001810">
    <property type="entry name" value="F-box_dom"/>
</dbReference>
<dbReference type="InterPro" id="IPR055302">
    <property type="entry name" value="F-box_dom-containing"/>
</dbReference>
<dbReference type="SUPFAM" id="SSF52047">
    <property type="entry name" value="RNI-like"/>
    <property type="match status" value="1"/>
</dbReference>
<dbReference type="Pfam" id="PF00646">
    <property type="entry name" value="F-box"/>
    <property type="match status" value="1"/>
</dbReference>
<proteinExistence type="predicted"/>